<gene>
    <name evidence="1" type="ORF">PSTG_19510</name>
</gene>
<sequence>MLRRLQRVGAQVLAALWPGEVIPRILSRTADWLEVAAGRFEAWKASAARSGARRALEFVKAWYPELILDQLATWRQEADMELEPARPAIIQRASAIADYTDTSAFAPEVDDNDVAQPEECSG</sequence>
<comment type="caution">
    <text evidence="1">The sequence shown here is derived from an EMBL/GenBank/DDBJ whole genome shotgun (WGS) entry which is preliminary data.</text>
</comment>
<accession>A0A0L0UK84</accession>
<keyword evidence="2" id="KW-1185">Reference proteome</keyword>
<dbReference type="EMBL" id="AJIL01006683">
    <property type="protein sequence ID" value="KNE87114.1"/>
    <property type="molecule type" value="Genomic_DNA"/>
</dbReference>
<name>A0A0L0UK84_9BASI</name>
<evidence type="ECO:0000313" key="2">
    <source>
        <dbReference type="Proteomes" id="UP000054564"/>
    </source>
</evidence>
<reference evidence="2" key="1">
    <citation type="submission" date="2014-03" db="EMBL/GenBank/DDBJ databases">
        <title>The Genome Sequence of Puccinia striiformis f. sp. tritici PST-78.</title>
        <authorList>
            <consortium name="The Broad Institute Genome Sequencing Platform"/>
            <person name="Cuomo C."/>
            <person name="Hulbert S."/>
            <person name="Chen X."/>
            <person name="Walker B."/>
            <person name="Young S.K."/>
            <person name="Zeng Q."/>
            <person name="Gargeya S."/>
            <person name="Fitzgerald M."/>
            <person name="Haas B."/>
            <person name="Abouelleil A."/>
            <person name="Alvarado L."/>
            <person name="Arachchi H.M."/>
            <person name="Berlin A.M."/>
            <person name="Chapman S.B."/>
            <person name="Goldberg J."/>
            <person name="Griggs A."/>
            <person name="Gujja S."/>
            <person name="Hansen M."/>
            <person name="Howarth C."/>
            <person name="Imamovic A."/>
            <person name="Larimer J."/>
            <person name="McCowan C."/>
            <person name="Montmayeur A."/>
            <person name="Murphy C."/>
            <person name="Neiman D."/>
            <person name="Pearson M."/>
            <person name="Priest M."/>
            <person name="Roberts A."/>
            <person name="Saif S."/>
            <person name="Shea T."/>
            <person name="Sisk P."/>
            <person name="Sykes S."/>
            <person name="Wortman J."/>
            <person name="Nusbaum C."/>
            <person name="Birren B."/>
        </authorList>
    </citation>
    <scope>NUCLEOTIDE SEQUENCE [LARGE SCALE GENOMIC DNA]</scope>
    <source>
        <strain evidence="2">race PST-78</strain>
    </source>
</reference>
<evidence type="ECO:0000313" key="1">
    <source>
        <dbReference type="EMBL" id="KNE87114.1"/>
    </source>
</evidence>
<proteinExistence type="predicted"/>
<dbReference type="AlphaFoldDB" id="A0A0L0UK84"/>
<organism evidence="1 2">
    <name type="scientific">Puccinia striiformis f. sp. tritici PST-78</name>
    <dbReference type="NCBI Taxonomy" id="1165861"/>
    <lineage>
        <taxon>Eukaryota</taxon>
        <taxon>Fungi</taxon>
        <taxon>Dikarya</taxon>
        <taxon>Basidiomycota</taxon>
        <taxon>Pucciniomycotina</taxon>
        <taxon>Pucciniomycetes</taxon>
        <taxon>Pucciniales</taxon>
        <taxon>Pucciniaceae</taxon>
        <taxon>Puccinia</taxon>
    </lineage>
</organism>
<protein>
    <submittedName>
        <fullName evidence="1">Uncharacterized protein</fullName>
    </submittedName>
</protein>
<dbReference type="Proteomes" id="UP000054564">
    <property type="component" value="Unassembled WGS sequence"/>
</dbReference>